<sequence>MSKKQRKAGINDSSDPWHAILRIPNTKVEKFDKLIANHDFSKGDDVSLVKLKFQDNARRGQIKIGDEVFGFVVRELPCIIEICKVFNNSDVVKIDDVTQLLFCSETDEVPPIKPDEIEDDNQIVAIKEERIKIHRHPHGLTPPMKNVVKHRFRKTKKSRYIDAPEIESQLRGLF</sequence>
<evidence type="ECO:0000313" key="2">
    <source>
        <dbReference type="WBParaSite" id="JU765_v2.g1608.t1"/>
    </source>
</evidence>
<name>A0AC34QGT8_9BILA</name>
<protein>
    <submittedName>
        <fullName evidence="2">TAFII55 protein conserved region domain-containing protein</fullName>
    </submittedName>
</protein>
<dbReference type="WBParaSite" id="JU765_v2.g1608.t1">
    <property type="protein sequence ID" value="JU765_v2.g1608.t1"/>
    <property type="gene ID" value="JU765_v2.g1608"/>
</dbReference>
<evidence type="ECO:0000313" key="1">
    <source>
        <dbReference type="Proteomes" id="UP000887576"/>
    </source>
</evidence>
<accession>A0AC34QGT8</accession>
<organism evidence="1 2">
    <name type="scientific">Panagrolaimus sp. JU765</name>
    <dbReference type="NCBI Taxonomy" id="591449"/>
    <lineage>
        <taxon>Eukaryota</taxon>
        <taxon>Metazoa</taxon>
        <taxon>Ecdysozoa</taxon>
        <taxon>Nematoda</taxon>
        <taxon>Chromadorea</taxon>
        <taxon>Rhabditida</taxon>
        <taxon>Tylenchina</taxon>
        <taxon>Panagrolaimomorpha</taxon>
        <taxon>Panagrolaimoidea</taxon>
        <taxon>Panagrolaimidae</taxon>
        <taxon>Panagrolaimus</taxon>
    </lineage>
</organism>
<proteinExistence type="predicted"/>
<dbReference type="Proteomes" id="UP000887576">
    <property type="component" value="Unplaced"/>
</dbReference>
<reference evidence="2" key="1">
    <citation type="submission" date="2022-11" db="UniProtKB">
        <authorList>
            <consortium name="WormBaseParasite"/>
        </authorList>
    </citation>
    <scope>IDENTIFICATION</scope>
</reference>